<keyword evidence="1" id="KW-0472">Membrane</keyword>
<evidence type="ECO:0000313" key="3">
    <source>
        <dbReference type="Proteomes" id="UP000278962"/>
    </source>
</evidence>
<sequence>MLVALAGGYFAVAAVGVVAPATAEAVAHGRVWLLLTSALAAQPPLPLAQVGLTAAVAALAIRRVGAGAWWRAALVGHVGSALVAYALMLLAGAEAATREPDYGVSCVLGATLGALMTTHDRLGRAVGVVGAVALLPVSLSWLGIEHPLAVVLGALSARAAATR</sequence>
<keyword evidence="1" id="KW-0812">Transmembrane</keyword>
<reference evidence="2 3" key="1">
    <citation type="submission" date="2018-10" db="EMBL/GenBank/DDBJ databases">
        <title>Genomic Encyclopedia of Archaeal and Bacterial Type Strains, Phase II (KMG-II): from individual species to whole genera.</title>
        <authorList>
            <person name="Goeker M."/>
        </authorList>
    </citation>
    <scope>NUCLEOTIDE SEQUENCE [LARGE SCALE GENOMIC DNA]</scope>
    <source>
        <strain evidence="2 3">DSM 14954</strain>
    </source>
</reference>
<evidence type="ECO:0000313" key="2">
    <source>
        <dbReference type="EMBL" id="RKQ93020.1"/>
    </source>
</evidence>
<feature type="transmembrane region" description="Helical" evidence="1">
    <location>
        <begin position="41"/>
        <end position="61"/>
    </location>
</feature>
<evidence type="ECO:0000256" key="1">
    <source>
        <dbReference type="SAM" id="Phobius"/>
    </source>
</evidence>
<feature type="transmembrane region" description="Helical" evidence="1">
    <location>
        <begin position="68"/>
        <end position="90"/>
    </location>
</feature>
<protein>
    <recommendedName>
        <fullName evidence="4">Rhomboid family protein</fullName>
    </recommendedName>
</protein>
<dbReference type="AlphaFoldDB" id="A0A660LGG9"/>
<keyword evidence="3" id="KW-1185">Reference proteome</keyword>
<evidence type="ECO:0008006" key="4">
    <source>
        <dbReference type="Google" id="ProtNLM"/>
    </source>
</evidence>
<gene>
    <name evidence="2" type="ORF">C8N24_2879</name>
</gene>
<organism evidence="2 3">
    <name type="scientific">Solirubrobacter pauli</name>
    <dbReference type="NCBI Taxonomy" id="166793"/>
    <lineage>
        <taxon>Bacteria</taxon>
        <taxon>Bacillati</taxon>
        <taxon>Actinomycetota</taxon>
        <taxon>Thermoleophilia</taxon>
        <taxon>Solirubrobacterales</taxon>
        <taxon>Solirubrobacteraceae</taxon>
        <taxon>Solirubrobacter</taxon>
    </lineage>
</organism>
<keyword evidence="1" id="KW-1133">Transmembrane helix</keyword>
<proteinExistence type="predicted"/>
<comment type="caution">
    <text evidence="2">The sequence shown here is derived from an EMBL/GenBank/DDBJ whole genome shotgun (WGS) entry which is preliminary data.</text>
</comment>
<name>A0A660LGG9_9ACTN</name>
<feature type="transmembrane region" description="Helical" evidence="1">
    <location>
        <begin position="125"/>
        <end position="144"/>
    </location>
</feature>
<dbReference type="Proteomes" id="UP000278962">
    <property type="component" value="Unassembled WGS sequence"/>
</dbReference>
<dbReference type="EMBL" id="RBIL01000001">
    <property type="protein sequence ID" value="RKQ93020.1"/>
    <property type="molecule type" value="Genomic_DNA"/>
</dbReference>
<accession>A0A660LGG9</accession>